<evidence type="ECO:0000256" key="1">
    <source>
        <dbReference type="SAM" id="Phobius"/>
    </source>
</evidence>
<organism evidence="2 3">
    <name type="scientific">Candidatus Blautia stercorigallinarum</name>
    <dbReference type="NCBI Taxonomy" id="2838501"/>
    <lineage>
        <taxon>Bacteria</taxon>
        <taxon>Bacillati</taxon>
        <taxon>Bacillota</taxon>
        <taxon>Clostridia</taxon>
        <taxon>Lachnospirales</taxon>
        <taxon>Lachnospiraceae</taxon>
        <taxon>Blautia</taxon>
    </lineage>
</organism>
<keyword evidence="1" id="KW-1133">Transmembrane helix</keyword>
<accession>A0A9D1PD95</accession>
<evidence type="ECO:0008006" key="4">
    <source>
        <dbReference type="Google" id="ProtNLM"/>
    </source>
</evidence>
<dbReference type="Proteomes" id="UP000886814">
    <property type="component" value="Unassembled WGS sequence"/>
</dbReference>
<evidence type="ECO:0000313" key="3">
    <source>
        <dbReference type="Proteomes" id="UP000886814"/>
    </source>
</evidence>
<reference evidence="2" key="2">
    <citation type="submission" date="2021-04" db="EMBL/GenBank/DDBJ databases">
        <authorList>
            <person name="Gilroy R."/>
        </authorList>
    </citation>
    <scope>NUCLEOTIDE SEQUENCE</scope>
    <source>
        <strain evidence="2">CHK195-9823</strain>
    </source>
</reference>
<protein>
    <recommendedName>
        <fullName evidence="4">Pilus assembly protein</fullName>
    </recommendedName>
</protein>
<name>A0A9D1PD95_9FIRM</name>
<keyword evidence="1" id="KW-0472">Membrane</keyword>
<proteinExistence type="predicted"/>
<evidence type="ECO:0000313" key="2">
    <source>
        <dbReference type="EMBL" id="HIV39094.1"/>
    </source>
</evidence>
<keyword evidence="1" id="KW-0812">Transmembrane</keyword>
<feature type="transmembrane region" description="Helical" evidence="1">
    <location>
        <begin position="29"/>
        <end position="49"/>
    </location>
</feature>
<dbReference type="EMBL" id="DXIQ01000055">
    <property type="protein sequence ID" value="HIV39094.1"/>
    <property type="molecule type" value="Genomic_DNA"/>
</dbReference>
<sequence length="276" mass="30328">MALLLKAQQNKRKEGGSLRHKGSLTVESAFILPLFFLLITAFICILDLYRICTLVQTSLCEGAKELGMYAYCREEESSSPVGVVTDAVCIAYGTGKVQESLEHENLTGIQGGINGFILIGSGFQDDTVTLKASFLYTGPGGLFRIFPVRIQLLGQARAWTGYNGSLLSSPSSEDMVYIAEWESVYHTSRDCTHLALSIIRVSKSGIENQTNQYGEHYYPCEKCMKNGTLESFVYITRTGSCCHSTRNCPGLTRTVTAVRKSDIEGLRACSRCAAQH</sequence>
<comment type="caution">
    <text evidence="2">The sequence shown here is derived from an EMBL/GenBank/DDBJ whole genome shotgun (WGS) entry which is preliminary data.</text>
</comment>
<dbReference type="AlphaFoldDB" id="A0A9D1PD95"/>
<gene>
    <name evidence="2" type="ORF">H9747_08880</name>
</gene>
<reference evidence="2" key="1">
    <citation type="journal article" date="2021" name="PeerJ">
        <title>Extensive microbial diversity within the chicken gut microbiome revealed by metagenomics and culture.</title>
        <authorList>
            <person name="Gilroy R."/>
            <person name="Ravi A."/>
            <person name="Getino M."/>
            <person name="Pursley I."/>
            <person name="Horton D.L."/>
            <person name="Alikhan N.F."/>
            <person name="Baker D."/>
            <person name="Gharbi K."/>
            <person name="Hall N."/>
            <person name="Watson M."/>
            <person name="Adriaenssens E.M."/>
            <person name="Foster-Nyarko E."/>
            <person name="Jarju S."/>
            <person name="Secka A."/>
            <person name="Antonio M."/>
            <person name="Oren A."/>
            <person name="Chaudhuri R.R."/>
            <person name="La Ragione R."/>
            <person name="Hildebrand F."/>
            <person name="Pallen M.J."/>
        </authorList>
    </citation>
    <scope>NUCLEOTIDE SEQUENCE</scope>
    <source>
        <strain evidence="2">CHK195-9823</strain>
    </source>
</reference>